<organism evidence="10 11">
    <name type="scientific">Alienimonas californiensis</name>
    <dbReference type="NCBI Taxonomy" id="2527989"/>
    <lineage>
        <taxon>Bacteria</taxon>
        <taxon>Pseudomonadati</taxon>
        <taxon>Planctomycetota</taxon>
        <taxon>Planctomycetia</taxon>
        <taxon>Planctomycetales</taxon>
        <taxon>Planctomycetaceae</taxon>
        <taxon>Alienimonas</taxon>
    </lineage>
</organism>
<keyword evidence="3 7" id="KW-0641">Proline biosynthesis</keyword>
<dbReference type="NCBIfam" id="NF001221">
    <property type="entry name" value="PRK00197.1"/>
    <property type="match status" value="1"/>
</dbReference>
<dbReference type="KEGG" id="acaf:CA12_41830"/>
<comment type="function">
    <text evidence="7">Catalyzes the NADPH-dependent reduction of L-glutamate 5-phosphate into L-glutamate 5-semialdehyde and phosphate. The product spontaneously undergoes cyclization to form 1-pyrroline-5-carboxylate.</text>
</comment>
<dbReference type="Gene3D" id="3.40.309.10">
    <property type="entry name" value="Aldehyde Dehydrogenase, Chain A, domain 2"/>
    <property type="match status" value="1"/>
</dbReference>
<comment type="pathway">
    <text evidence="1 7">Amino-acid biosynthesis; L-proline biosynthesis; L-glutamate 5-semialdehyde from L-glutamate: step 2/2.</text>
</comment>
<accession>A0A517PFB2</accession>
<dbReference type="EMBL" id="CP036265">
    <property type="protein sequence ID" value="QDT18044.1"/>
    <property type="molecule type" value="Genomic_DNA"/>
</dbReference>
<dbReference type="GO" id="GO:0004350">
    <property type="term" value="F:glutamate-5-semialdehyde dehydrogenase activity"/>
    <property type="evidence" value="ECO:0007669"/>
    <property type="project" value="UniProtKB-UniRule"/>
</dbReference>
<dbReference type="EC" id="1.2.1.41" evidence="7"/>
<name>A0A517PFB2_9PLAN</name>
<evidence type="ECO:0000256" key="3">
    <source>
        <dbReference type="ARBA" id="ARBA00022650"/>
    </source>
</evidence>
<dbReference type="InterPro" id="IPR016163">
    <property type="entry name" value="Ald_DH_C"/>
</dbReference>
<dbReference type="NCBIfam" id="TIGR00407">
    <property type="entry name" value="proA"/>
    <property type="match status" value="1"/>
</dbReference>
<dbReference type="Pfam" id="PF00171">
    <property type="entry name" value="Aldedh"/>
    <property type="match status" value="1"/>
</dbReference>
<evidence type="ECO:0000256" key="2">
    <source>
        <dbReference type="ARBA" id="ARBA00022605"/>
    </source>
</evidence>
<dbReference type="PANTHER" id="PTHR11063:SF8">
    <property type="entry name" value="DELTA-1-PYRROLINE-5-CARBOXYLATE SYNTHASE"/>
    <property type="match status" value="1"/>
</dbReference>
<keyword evidence="7" id="KW-0963">Cytoplasm</keyword>
<dbReference type="InterPro" id="IPR012134">
    <property type="entry name" value="Glu-5-SA_DH"/>
</dbReference>
<evidence type="ECO:0000256" key="4">
    <source>
        <dbReference type="ARBA" id="ARBA00022857"/>
    </source>
</evidence>
<evidence type="ECO:0000256" key="8">
    <source>
        <dbReference type="SAM" id="MobiDB-lite"/>
    </source>
</evidence>
<dbReference type="UniPathway" id="UPA00098">
    <property type="reaction ID" value="UER00360"/>
</dbReference>
<comment type="catalytic activity">
    <reaction evidence="6 7">
        <text>L-glutamate 5-semialdehyde + phosphate + NADP(+) = L-glutamyl 5-phosphate + NADPH + H(+)</text>
        <dbReference type="Rhea" id="RHEA:19541"/>
        <dbReference type="ChEBI" id="CHEBI:15378"/>
        <dbReference type="ChEBI" id="CHEBI:43474"/>
        <dbReference type="ChEBI" id="CHEBI:57783"/>
        <dbReference type="ChEBI" id="CHEBI:58066"/>
        <dbReference type="ChEBI" id="CHEBI:58274"/>
        <dbReference type="ChEBI" id="CHEBI:58349"/>
        <dbReference type="EC" id="1.2.1.41"/>
    </reaction>
</comment>
<keyword evidence="11" id="KW-1185">Reference proteome</keyword>
<dbReference type="AlphaFoldDB" id="A0A517PFB2"/>
<evidence type="ECO:0000256" key="6">
    <source>
        <dbReference type="ARBA" id="ARBA00049024"/>
    </source>
</evidence>
<evidence type="ECO:0000256" key="7">
    <source>
        <dbReference type="HAMAP-Rule" id="MF_00412"/>
    </source>
</evidence>
<dbReference type="CDD" id="cd07079">
    <property type="entry name" value="ALDH_F18-19_ProA-GPR"/>
    <property type="match status" value="1"/>
</dbReference>
<proteinExistence type="inferred from homology"/>
<feature type="domain" description="Aldehyde dehydrogenase" evidence="9">
    <location>
        <begin position="30"/>
        <end position="306"/>
    </location>
</feature>
<evidence type="ECO:0000256" key="5">
    <source>
        <dbReference type="ARBA" id="ARBA00023002"/>
    </source>
</evidence>
<keyword evidence="2 7" id="KW-0028">Amino-acid biosynthesis</keyword>
<evidence type="ECO:0000256" key="1">
    <source>
        <dbReference type="ARBA" id="ARBA00004985"/>
    </source>
</evidence>
<dbReference type="Gene3D" id="3.40.605.10">
    <property type="entry name" value="Aldehyde Dehydrogenase, Chain A, domain 1"/>
    <property type="match status" value="1"/>
</dbReference>
<feature type="region of interest" description="Disordered" evidence="8">
    <location>
        <begin position="1"/>
        <end position="23"/>
    </location>
</feature>
<dbReference type="GO" id="GO:0005737">
    <property type="term" value="C:cytoplasm"/>
    <property type="evidence" value="ECO:0007669"/>
    <property type="project" value="UniProtKB-SubCell"/>
</dbReference>
<dbReference type="PANTHER" id="PTHR11063">
    <property type="entry name" value="GLUTAMATE SEMIALDEHYDE DEHYDROGENASE"/>
    <property type="match status" value="1"/>
</dbReference>
<dbReference type="InterPro" id="IPR016161">
    <property type="entry name" value="Ald_DH/histidinol_DH"/>
</dbReference>
<reference evidence="10 11" key="1">
    <citation type="submission" date="2019-02" db="EMBL/GenBank/DDBJ databases">
        <title>Deep-cultivation of Planctomycetes and their phenomic and genomic characterization uncovers novel biology.</title>
        <authorList>
            <person name="Wiegand S."/>
            <person name="Jogler M."/>
            <person name="Boedeker C."/>
            <person name="Pinto D."/>
            <person name="Vollmers J."/>
            <person name="Rivas-Marin E."/>
            <person name="Kohn T."/>
            <person name="Peeters S.H."/>
            <person name="Heuer A."/>
            <person name="Rast P."/>
            <person name="Oberbeckmann S."/>
            <person name="Bunk B."/>
            <person name="Jeske O."/>
            <person name="Meyerdierks A."/>
            <person name="Storesund J.E."/>
            <person name="Kallscheuer N."/>
            <person name="Luecker S."/>
            <person name="Lage O.M."/>
            <person name="Pohl T."/>
            <person name="Merkel B.J."/>
            <person name="Hornburger P."/>
            <person name="Mueller R.-W."/>
            <person name="Bruemmer F."/>
            <person name="Labrenz M."/>
            <person name="Spormann A.M."/>
            <person name="Op den Camp H."/>
            <person name="Overmann J."/>
            <person name="Amann R."/>
            <person name="Jetten M.S.M."/>
            <person name="Mascher T."/>
            <person name="Medema M.H."/>
            <person name="Devos D.P."/>
            <person name="Kaster A.-K."/>
            <person name="Ovreas L."/>
            <person name="Rohde M."/>
            <person name="Galperin M.Y."/>
            <person name="Jogler C."/>
        </authorList>
    </citation>
    <scope>NUCLEOTIDE SEQUENCE [LARGE SCALE GENOMIC DNA]</scope>
    <source>
        <strain evidence="10 11">CA12</strain>
    </source>
</reference>
<dbReference type="GO" id="GO:0055129">
    <property type="term" value="P:L-proline biosynthetic process"/>
    <property type="evidence" value="ECO:0007669"/>
    <property type="project" value="UniProtKB-UniRule"/>
</dbReference>
<comment type="similarity">
    <text evidence="7">Belongs to the gamma-glutamyl phosphate reductase family.</text>
</comment>
<keyword evidence="4 7" id="KW-0521">NADP</keyword>
<dbReference type="FunFam" id="3.40.309.10:FF:000006">
    <property type="entry name" value="Gamma-glutamyl phosphate reductase"/>
    <property type="match status" value="1"/>
</dbReference>
<evidence type="ECO:0000313" key="11">
    <source>
        <dbReference type="Proteomes" id="UP000318741"/>
    </source>
</evidence>
<comment type="subcellular location">
    <subcellularLocation>
        <location evidence="7">Cytoplasm</location>
    </subcellularLocation>
</comment>
<dbReference type="PIRSF" id="PIRSF000151">
    <property type="entry name" value="GPR"/>
    <property type="match status" value="1"/>
</dbReference>
<sequence length="440" mass="46903">MGLTDGPRDAKMAATPNESHDMSDHAALAADLSRKAKQASRELALASTALKNDWLRGCAAAVRANAEQLAAENERDLAAAPDFGLTEAQVDRLRLTPARLESVAAGLEEVANLPDPVGEVIDGSRRPNGIELTRVRVPLGVVFFIYESRPNVTADAAALCVKSGNAVILRGGKEAFHSNTALHKLLADQLEERGLPRAAVQLVPTTDRAAVGEFLKRRGEIDVAIPRGGKGLIERVTREAAMPVIKHFDGICHLYADASADLDMAVALTVNGKVQRPGVCNALETLLVHEDVAETFLPKVGAALTEQGVELRGCERTRAILPDAEPATAEDWDTEYLALILSVKVVKDLHAAVEHVSAHGSGHTEVIVTKDLAAARRWEAAVDAAAVMVNCSSRFHDGSEFGLGAEIGISTDKLHARGPCGLKELTSYKYIVRGEGQVRG</sequence>
<dbReference type="InterPro" id="IPR016162">
    <property type="entry name" value="Ald_DH_N"/>
</dbReference>
<evidence type="ECO:0000313" key="10">
    <source>
        <dbReference type="EMBL" id="QDT18044.1"/>
    </source>
</evidence>
<evidence type="ECO:0000259" key="9">
    <source>
        <dbReference type="Pfam" id="PF00171"/>
    </source>
</evidence>
<dbReference type="SUPFAM" id="SSF53720">
    <property type="entry name" value="ALDH-like"/>
    <property type="match status" value="1"/>
</dbReference>
<dbReference type="GO" id="GO:0050661">
    <property type="term" value="F:NADP binding"/>
    <property type="evidence" value="ECO:0007669"/>
    <property type="project" value="InterPro"/>
</dbReference>
<dbReference type="InterPro" id="IPR000965">
    <property type="entry name" value="GPR_dom"/>
</dbReference>
<dbReference type="Proteomes" id="UP000318741">
    <property type="component" value="Chromosome"/>
</dbReference>
<keyword evidence="5 7" id="KW-0560">Oxidoreductase</keyword>
<protein>
    <recommendedName>
        <fullName evidence="7">Gamma-glutamyl phosphate reductase</fullName>
        <shortName evidence="7">GPR</shortName>
        <ecNumber evidence="7">1.2.1.41</ecNumber>
    </recommendedName>
    <alternativeName>
        <fullName evidence="7">Glutamate-5-semialdehyde dehydrogenase</fullName>
    </alternativeName>
    <alternativeName>
        <fullName evidence="7">Glutamyl-gamma-semialdehyde dehydrogenase</fullName>
        <shortName evidence="7">GSA dehydrogenase</shortName>
    </alternativeName>
</protein>
<feature type="compositionally biased region" description="Basic and acidic residues" evidence="8">
    <location>
        <begin position="1"/>
        <end position="11"/>
    </location>
</feature>
<gene>
    <name evidence="7 10" type="primary">proA</name>
    <name evidence="10" type="ORF">CA12_41830</name>
</gene>
<dbReference type="HAMAP" id="MF_00412">
    <property type="entry name" value="ProA"/>
    <property type="match status" value="1"/>
</dbReference>
<dbReference type="InterPro" id="IPR015590">
    <property type="entry name" value="Aldehyde_DH_dom"/>
</dbReference>